<feature type="compositionally biased region" description="Basic and acidic residues" evidence="1">
    <location>
        <begin position="206"/>
        <end position="216"/>
    </location>
</feature>
<proteinExistence type="predicted"/>
<dbReference type="Proteomes" id="UP000780801">
    <property type="component" value="Unassembled WGS sequence"/>
</dbReference>
<feature type="region of interest" description="Disordered" evidence="1">
    <location>
        <begin position="1"/>
        <end position="124"/>
    </location>
</feature>
<comment type="caution">
    <text evidence="2">The sequence shown here is derived from an EMBL/GenBank/DDBJ whole genome shotgun (WGS) entry which is preliminary data.</text>
</comment>
<evidence type="ECO:0000256" key="1">
    <source>
        <dbReference type="SAM" id="MobiDB-lite"/>
    </source>
</evidence>
<dbReference type="AlphaFoldDB" id="A0A9P6FMN0"/>
<dbReference type="EMBL" id="JAABOA010004284">
    <property type="protein sequence ID" value="KAF9577861.1"/>
    <property type="molecule type" value="Genomic_DNA"/>
</dbReference>
<reference evidence="2" key="1">
    <citation type="journal article" date="2020" name="Fungal Divers.">
        <title>Resolving the Mortierellaceae phylogeny through synthesis of multi-gene phylogenetics and phylogenomics.</title>
        <authorList>
            <person name="Vandepol N."/>
            <person name="Liber J."/>
            <person name="Desiro A."/>
            <person name="Na H."/>
            <person name="Kennedy M."/>
            <person name="Barry K."/>
            <person name="Grigoriev I.V."/>
            <person name="Miller A.N."/>
            <person name="O'Donnell K."/>
            <person name="Stajich J.E."/>
            <person name="Bonito G."/>
        </authorList>
    </citation>
    <scope>NUCLEOTIDE SEQUENCE</scope>
    <source>
        <strain evidence="2">KOD1015</strain>
    </source>
</reference>
<accession>A0A9P6FMN0</accession>
<feature type="region of interest" description="Disordered" evidence="1">
    <location>
        <begin position="178"/>
        <end position="254"/>
    </location>
</feature>
<name>A0A9P6FMN0_9FUNG</name>
<feature type="compositionally biased region" description="Polar residues" evidence="1">
    <location>
        <begin position="1"/>
        <end position="16"/>
    </location>
</feature>
<evidence type="ECO:0000313" key="3">
    <source>
        <dbReference type="Proteomes" id="UP000780801"/>
    </source>
</evidence>
<feature type="compositionally biased region" description="Polar residues" evidence="1">
    <location>
        <begin position="186"/>
        <end position="197"/>
    </location>
</feature>
<feature type="region of interest" description="Disordered" evidence="1">
    <location>
        <begin position="431"/>
        <end position="450"/>
    </location>
</feature>
<keyword evidence="3" id="KW-1185">Reference proteome</keyword>
<feature type="compositionally biased region" description="Low complexity" evidence="1">
    <location>
        <begin position="53"/>
        <end position="63"/>
    </location>
</feature>
<gene>
    <name evidence="2" type="ORF">BGW38_006663</name>
</gene>
<organism evidence="2 3">
    <name type="scientific">Lunasporangiospora selenospora</name>
    <dbReference type="NCBI Taxonomy" id="979761"/>
    <lineage>
        <taxon>Eukaryota</taxon>
        <taxon>Fungi</taxon>
        <taxon>Fungi incertae sedis</taxon>
        <taxon>Mucoromycota</taxon>
        <taxon>Mortierellomycotina</taxon>
        <taxon>Mortierellomycetes</taxon>
        <taxon>Mortierellales</taxon>
        <taxon>Mortierellaceae</taxon>
        <taxon>Lunasporangiospora</taxon>
    </lineage>
</organism>
<protein>
    <submittedName>
        <fullName evidence="2">Uncharacterized protein</fullName>
    </submittedName>
</protein>
<feature type="region of interest" description="Disordered" evidence="1">
    <location>
        <begin position="460"/>
        <end position="492"/>
    </location>
</feature>
<evidence type="ECO:0000313" key="2">
    <source>
        <dbReference type="EMBL" id="KAF9577861.1"/>
    </source>
</evidence>
<sequence length="492" mass="53514">MVQHTQTHTKGPNAESSEGIATKIAIESQRKSEAGLFSRSGRRLSVKGGGISKRGSVSSASGSEAPRISRRDRLQSLPGLAMTPSDCSLPSPTSIPPSPVKITKRRQQSRARQGDRRKSLSLNLTAAREMRRESISHPPTATAESWYASKLHHRPSIDFGMLAFGNNNNNSDLNRLERFPPVGHFSDTSNLQQSSPSPFAWARHPLSPEHSSHSDDGDSDGASPYTRTLESDRLSPWTGSHVNSSTSSLNRPMIDDDQSMDVVKMEECTLPPLRSIPFGASAEGPQQTRLPSIVQTRYRSQSVFHPLSQGPPDFGGPEAFMASRSTRRLSLVDLNAPIQDATRAVHNSMMNQMQPSGQNRVLSGPVEAQDNTAAKMEGVDVSMDEMQALEAFGELWSQGRAVEPAANPTTSAPLTATTTVVKEQRLNRPRSMTPVNVNDEYLSSAPPGPDFGRRVGGPVFSDENNGHVPSHGRGRYDSMTDSRMPTGMMDIQ</sequence>
<feature type="compositionally biased region" description="Polar residues" evidence="1">
    <location>
        <begin position="237"/>
        <end position="250"/>
    </location>
</feature>
<dbReference type="OrthoDB" id="10018191at2759"/>